<dbReference type="Proteomes" id="UP001233999">
    <property type="component" value="Unassembled WGS sequence"/>
</dbReference>
<dbReference type="PANTHER" id="PTHR22100:SF13">
    <property type="entry name" value="WINGS APART-LIKE PROTEIN HOMOLOG"/>
    <property type="match status" value="1"/>
</dbReference>
<protein>
    <recommendedName>
        <fullName evidence="2">WAPL domain-containing protein</fullName>
    </recommendedName>
</protein>
<evidence type="ECO:0000313" key="3">
    <source>
        <dbReference type="EMBL" id="KAJ9576550.1"/>
    </source>
</evidence>
<accession>A0AAD8E441</accession>
<keyword evidence="4" id="KW-1185">Reference proteome</keyword>
<feature type="non-terminal residue" evidence="3">
    <location>
        <position position="94"/>
    </location>
</feature>
<dbReference type="InterPro" id="IPR011989">
    <property type="entry name" value="ARM-like"/>
</dbReference>
<proteinExistence type="inferred from homology"/>
<dbReference type="Gene3D" id="1.25.10.10">
    <property type="entry name" value="Leucine-rich Repeat Variant"/>
    <property type="match status" value="1"/>
</dbReference>
<reference evidence="3" key="2">
    <citation type="submission" date="2023-05" db="EMBL/GenBank/DDBJ databases">
        <authorList>
            <person name="Fouks B."/>
        </authorList>
    </citation>
    <scope>NUCLEOTIDE SEQUENCE</scope>
    <source>
        <strain evidence="3">Stay&amp;Tobe</strain>
        <tissue evidence="3">Testes</tissue>
    </source>
</reference>
<dbReference type="InterPro" id="IPR012502">
    <property type="entry name" value="WAPL_dom"/>
</dbReference>
<evidence type="ECO:0000259" key="2">
    <source>
        <dbReference type="PROSITE" id="PS51271"/>
    </source>
</evidence>
<dbReference type="InterPro" id="IPR039874">
    <property type="entry name" value="WAPL"/>
</dbReference>
<evidence type="ECO:0000256" key="1">
    <source>
        <dbReference type="ARBA" id="ARBA00006854"/>
    </source>
</evidence>
<feature type="non-terminal residue" evidence="3">
    <location>
        <position position="1"/>
    </location>
</feature>
<name>A0AAD8E441_DIPPU</name>
<feature type="domain" description="WAPL" evidence="2">
    <location>
        <begin position="1"/>
        <end position="94"/>
    </location>
</feature>
<gene>
    <name evidence="3" type="ORF">L9F63_025553</name>
</gene>
<dbReference type="Pfam" id="PF07814">
    <property type="entry name" value="WAPL"/>
    <property type="match status" value="1"/>
</dbReference>
<dbReference type="AlphaFoldDB" id="A0AAD8E441"/>
<sequence>REKIDRCLRVLKIFYVMQVTNQNEENQLYLLKYNDEILIDTLIKLFRHCDSEIPLYPVTNAADKVSAGAVIREVLLATLKVLINLTHDFNNELE</sequence>
<dbReference type="PANTHER" id="PTHR22100">
    <property type="entry name" value="WINGS APART-LIKE PROTEIN HOMOLOG"/>
    <property type="match status" value="1"/>
</dbReference>
<reference evidence="3" key="1">
    <citation type="journal article" date="2023" name="IScience">
        <title>Live-bearing cockroach genome reveals convergent evolutionary mechanisms linked to viviparity in insects and beyond.</title>
        <authorList>
            <person name="Fouks B."/>
            <person name="Harrison M.C."/>
            <person name="Mikhailova A.A."/>
            <person name="Marchal E."/>
            <person name="English S."/>
            <person name="Carruthers M."/>
            <person name="Jennings E.C."/>
            <person name="Chiamaka E.L."/>
            <person name="Frigard R.A."/>
            <person name="Pippel M."/>
            <person name="Attardo G.M."/>
            <person name="Benoit J.B."/>
            <person name="Bornberg-Bauer E."/>
            <person name="Tobe S.S."/>
        </authorList>
    </citation>
    <scope>NUCLEOTIDE SEQUENCE</scope>
    <source>
        <strain evidence="3">Stay&amp;Tobe</strain>
    </source>
</reference>
<dbReference type="InterPro" id="IPR022771">
    <property type="entry name" value="WAPL_C"/>
</dbReference>
<comment type="caution">
    <text evidence="3">The sequence shown here is derived from an EMBL/GenBank/DDBJ whole genome shotgun (WGS) entry which is preliminary data.</text>
</comment>
<comment type="similarity">
    <text evidence="1">Belongs to the WAPL family.</text>
</comment>
<evidence type="ECO:0000313" key="4">
    <source>
        <dbReference type="Proteomes" id="UP001233999"/>
    </source>
</evidence>
<dbReference type="PROSITE" id="PS51271">
    <property type="entry name" value="WAPL"/>
    <property type="match status" value="1"/>
</dbReference>
<dbReference type="EMBL" id="JASPKZ010009689">
    <property type="protein sequence ID" value="KAJ9576550.1"/>
    <property type="molecule type" value="Genomic_DNA"/>
</dbReference>
<organism evidence="3 4">
    <name type="scientific">Diploptera punctata</name>
    <name type="common">Pacific beetle cockroach</name>
    <dbReference type="NCBI Taxonomy" id="6984"/>
    <lineage>
        <taxon>Eukaryota</taxon>
        <taxon>Metazoa</taxon>
        <taxon>Ecdysozoa</taxon>
        <taxon>Arthropoda</taxon>
        <taxon>Hexapoda</taxon>
        <taxon>Insecta</taxon>
        <taxon>Pterygota</taxon>
        <taxon>Neoptera</taxon>
        <taxon>Polyneoptera</taxon>
        <taxon>Dictyoptera</taxon>
        <taxon>Blattodea</taxon>
        <taxon>Blaberoidea</taxon>
        <taxon>Blaberidae</taxon>
        <taxon>Diplopterinae</taxon>
        <taxon>Diploptera</taxon>
    </lineage>
</organism>